<sequence>MNDLGLSESSFPKLSSGEILELERIYEDMGENPLDRKLCQEIAKRFSSSSNGASKTSLSWQQVVKFLRPLGTLVQQWFKNRQGVSLEKDSSSHDLLKLSADLSDSPLLGNGDKSSSNSEGKQIADLSELAFEARSTKDVAWHDVAMFLNYRVLSTGELEVRVRYAGFSKEQDEWMNVKLGVRERSVPLESSECHKVKDGDLVLCFLEREDYALYCDARVVKIQRRIHDPTECTCTFIVRFIHDNTEEGVSWNRLCCRPTHEECAAYPNPALDPTLNPSLNFTLNPIEFLWG</sequence>
<accession>A0A371FS92</accession>
<dbReference type="Proteomes" id="UP000257109">
    <property type="component" value="Unassembled WGS sequence"/>
</dbReference>
<protein>
    <submittedName>
        <fullName evidence="2">Protein SAWADEE HOMEODOMAIN-like 1</fullName>
    </submittedName>
</protein>
<dbReference type="OrthoDB" id="1885884at2759"/>
<dbReference type="GO" id="GO:0003682">
    <property type="term" value="F:chromatin binding"/>
    <property type="evidence" value="ECO:0007669"/>
    <property type="project" value="InterPro"/>
</dbReference>
<evidence type="ECO:0000313" key="2">
    <source>
        <dbReference type="EMBL" id="RDX81197.1"/>
    </source>
</evidence>
<keyword evidence="3" id="KW-1185">Reference proteome</keyword>
<comment type="caution">
    <text evidence="2">The sequence shown here is derived from an EMBL/GenBank/DDBJ whole genome shotgun (WGS) entry which is preliminary data.</text>
</comment>
<dbReference type="PANTHER" id="PTHR33827">
    <property type="entry name" value="PROTEIN SAWADEE HOMEODOMAIN HOMOLOG 2"/>
    <property type="match status" value="1"/>
</dbReference>
<evidence type="ECO:0000313" key="3">
    <source>
        <dbReference type="Proteomes" id="UP000257109"/>
    </source>
</evidence>
<evidence type="ECO:0000259" key="1">
    <source>
        <dbReference type="Pfam" id="PF16719"/>
    </source>
</evidence>
<feature type="non-terminal residue" evidence="2">
    <location>
        <position position="1"/>
    </location>
</feature>
<dbReference type="Gene3D" id="2.40.50.40">
    <property type="match status" value="1"/>
</dbReference>
<dbReference type="GO" id="GO:0003677">
    <property type="term" value="F:DNA binding"/>
    <property type="evidence" value="ECO:0007669"/>
    <property type="project" value="UniProtKB-KW"/>
</dbReference>
<dbReference type="STRING" id="157652.A0A371FS92"/>
<dbReference type="EMBL" id="QJKJ01007984">
    <property type="protein sequence ID" value="RDX81197.1"/>
    <property type="molecule type" value="Genomic_DNA"/>
</dbReference>
<dbReference type="InterPro" id="IPR039276">
    <property type="entry name" value="SHH1/2"/>
</dbReference>
<organism evidence="2 3">
    <name type="scientific">Mucuna pruriens</name>
    <name type="common">Velvet bean</name>
    <name type="synonym">Dolichos pruriens</name>
    <dbReference type="NCBI Taxonomy" id="157652"/>
    <lineage>
        <taxon>Eukaryota</taxon>
        <taxon>Viridiplantae</taxon>
        <taxon>Streptophyta</taxon>
        <taxon>Embryophyta</taxon>
        <taxon>Tracheophyta</taxon>
        <taxon>Spermatophyta</taxon>
        <taxon>Magnoliopsida</taxon>
        <taxon>eudicotyledons</taxon>
        <taxon>Gunneridae</taxon>
        <taxon>Pentapetalae</taxon>
        <taxon>rosids</taxon>
        <taxon>fabids</taxon>
        <taxon>Fabales</taxon>
        <taxon>Fabaceae</taxon>
        <taxon>Papilionoideae</taxon>
        <taxon>50 kb inversion clade</taxon>
        <taxon>NPAAA clade</taxon>
        <taxon>indigoferoid/millettioid clade</taxon>
        <taxon>Phaseoleae</taxon>
        <taxon>Mucuna</taxon>
    </lineage>
</organism>
<gene>
    <name evidence="2" type="primary">SHH1</name>
    <name evidence="2" type="ORF">CR513_38158</name>
</gene>
<dbReference type="PANTHER" id="PTHR33827:SF2">
    <property type="entry name" value="PROTEIN SAWADEE HOMEODOMAIN HOMOLOG 1"/>
    <property type="match status" value="1"/>
</dbReference>
<dbReference type="Pfam" id="PF16719">
    <property type="entry name" value="SAWADEE"/>
    <property type="match status" value="1"/>
</dbReference>
<dbReference type="InterPro" id="IPR032001">
    <property type="entry name" value="SAWADEE_dom"/>
</dbReference>
<name>A0A371FS92_MUCPR</name>
<feature type="domain" description="SAWADEE" evidence="1">
    <location>
        <begin position="128"/>
        <end position="255"/>
    </location>
</feature>
<dbReference type="Gene3D" id="2.30.30.140">
    <property type="match status" value="1"/>
</dbReference>
<proteinExistence type="predicted"/>
<reference evidence="2" key="1">
    <citation type="submission" date="2018-05" db="EMBL/GenBank/DDBJ databases">
        <title>Draft genome of Mucuna pruriens seed.</title>
        <authorList>
            <person name="Nnadi N.E."/>
            <person name="Vos R."/>
            <person name="Hasami M.H."/>
            <person name="Devisetty U.K."/>
            <person name="Aguiy J.C."/>
        </authorList>
    </citation>
    <scope>NUCLEOTIDE SEQUENCE [LARGE SCALE GENOMIC DNA]</scope>
    <source>
        <strain evidence="2">JCA_2017</strain>
    </source>
</reference>
<dbReference type="AlphaFoldDB" id="A0A371FS92"/>